<evidence type="ECO:0000256" key="1">
    <source>
        <dbReference type="SAM" id="MobiDB-lite"/>
    </source>
</evidence>
<reference evidence="2 3" key="1">
    <citation type="submission" date="2020-05" db="EMBL/GenBank/DDBJ databases">
        <title>Nakamurella sp. DB0629 isolated from air conditioner.</title>
        <authorList>
            <person name="Kim D.H."/>
            <person name="Kim D.-U."/>
        </authorList>
    </citation>
    <scope>NUCLEOTIDE SEQUENCE [LARGE SCALE GENOMIC DNA]</scope>
    <source>
        <strain evidence="2 3">DB0629</strain>
    </source>
</reference>
<feature type="region of interest" description="Disordered" evidence="1">
    <location>
        <begin position="173"/>
        <end position="196"/>
    </location>
</feature>
<dbReference type="EMBL" id="JABEND010000009">
    <property type="protein sequence ID" value="NNG36946.1"/>
    <property type="molecule type" value="Genomic_DNA"/>
</dbReference>
<gene>
    <name evidence="2" type="ORF">HKD39_14745</name>
</gene>
<organism evidence="2 3">
    <name type="scientific">Nakamurella aerolata</name>
    <dbReference type="NCBI Taxonomy" id="1656892"/>
    <lineage>
        <taxon>Bacteria</taxon>
        <taxon>Bacillati</taxon>
        <taxon>Actinomycetota</taxon>
        <taxon>Actinomycetes</taxon>
        <taxon>Nakamurellales</taxon>
        <taxon>Nakamurellaceae</taxon>
        <taxon>Nakamurella</taxon>
    </lineage>
</organism>
<dbReference type="AlphaFoldDB" id="A0A849ABH9"/>
<keyword evidence="3" id="KW-1185">Reference proteome</keyword>
<sequence length="196" mass="21894">MAAINKETQDAAKTFDIGAFMRNSVGGYSKPFKVHLRFDLYAQMDEIKERIDALPAEGDEQSIAAAGERDKLVQQYNDLLDEFEAAALEMQFRPSTSADWDRARDKFSATLPKGDKLESHKVDELLPFVWAECLIKPEGMTGQDFQQIQQAVGDFAVAAEIGLEWERTNKMGNLDVDAPFSRSRLPSPNTETTSPS</sequence>
<evidence type="ECO:0000313" key="3">
    <source>
        <dbReference type="Proteomes" id="UP000562984"/>
    </source>
</evidence>
<dbReference type="RefSeq" id="WP_171200653.1">
    <property type="nucleotide sequence ID" value="NZ_JABEND010000009.1"/>
</dbReference>
<name>A0A849ABH9_9ACTN</name>
<evidence type="ECO:0000313" key="2">
    <source>
        <dbReference type="EMBL" id="NNG36946.1"/>
    </source>
</evidence>
<feature type="compositionally biased region" description="Polar residues" evidence="1">
    <location>
        <begin position="184"/>
        <end position="196"/>
    </location>
</feature>
<accession>A0A849ABH9</accession>
<proteinExistence type="predicted"/>
<dbReference type="Proteomes" id="UP000562984">
    <property type="component" value="Unassembled WGS sequence"/>
</dbReference>
<comment type="caution">
    <text evidence="2">The sequence shown here is derived from an EMBL/GenBank/DDBJ whole genome shotgun (WGS) entry which is preliminary data.</text>
</comment>
<protein>
    <submittedName>
        <fullName evidence="2">Uncharacterized protein</fullName>
    </submittedName>
</protein>